<dbReference type="OrthoDB" id="1679952at2"/>
<protein>
    <recommendedName>
        <fullName evidence="5">DUF1614 domain-containing protein</fullName>
    </recommendedName>
</protein>
<keyword evidence="2" id="KW-1133">Transmembrane helix</keyword>
<evidence type="ECO:0000256" key="1">
    <source>
        <dbReference type="SAM" id="MobiDB-lite"/>
    </source>
</evidence>
<organism evidence="3 4">
    <name type="scientific">Formimonas warabiya</name>
    <dbReference type="NCBI Taxonomy" id="1761012"/>
    <lineage>
        <taxon>Bacteria</taxon>
        <taxon>Bacillati</taxon>
        <taxon>Bacillota</taxon>
        <taxon>Clostridia</taxon>
        <taxon>Eubacteriales</taxon>
        <taxon>Peptococcaceae</taxon>
        <taxon>Candidatus Formimonas</taxon>
    </lineage>
</organism>
<accession>A0A3G1KNV4</accession>
<feature type="transmembrane region" description="Helical" evidence="2">
    <location>
        <begin position="142"/>
        <end position="160"/>
    </location>
</feature>
<evidence type="ECO:0008006" key="5">
    <source>
        <dbReference type="Google" id="ProtNLM"/>
    </source>
</evidence>
<feature type="transmembrane region" description="Helical" evidence="2">
    <location>
        <begin position="6"/>
        <end position="24"/>
    </location>
</feature>
<feature type="transmembrane region" description="Helical" evidence="2">
    <location>
        <begin position="172"/>
        <end position="192"/>
    </location>
</feature>
<feature type="transmembrane region" description="Helical" evidence="2">
    <location>
        <begin position="36"/>
        <end position="55"/>
    </location>
</feature>
<dbReference type="AlphaFoldDB" id="A0A3G1KNV4"/>
<feature type="transmembrane region" description="Helical" evidence="2">
    <location>
        <begin position="61"/>
        <end position="80"/>
    </location>
</feature>
<sequence length="239" mass="25407">MPKVPIGMIILVILSVLIYFGLAQRVLDRMKLTDKGALVVIAGIILGSFIDIPLVSGRTALSINIGGAIIPLIFAVYLLVTAGTTKEWGRALFGTAVTAVLLVTATRLLSAEPENMMIDPLWVYPIIAGAVAYLLGRSRRGAFVTATMGVMFADLANFVWLAVINSPGRVDIGGAGALDALVLAGILAVLLAEGVGELRERLQGGPALADRPRKLLQGLKNPSHSDEERQKKGEDRDEK</sequence>
<dbReference type="Pfam" id="PF07758">
    <property type="entry name" value="DUF1614"/>
    <property type="match status" value="1"/>
</dbReference>
<keyword evidence="2" id="KW-0472">Membrane</keyword>
<dbReference type="InterPro" id="IPR011672">
    <property type="entry name" value="DUF1614"/>
</dbReference>
<evidence type="ECO:0000313" key="4">
    <source>
        <dbReference type="Proteomes" id="UP000323521"/>
    </source>
</evidence>
<feature type="transmembrane region" description="Helical" evidence="2">
    <location>
        <begin position="116"/>
        <end position="135"/>
    </location>
</feature>
<proteinExistence type="predicted"/>
<feature type="transmembrane region" description="Helical" evidence="2">
    <location>
        <begin position="92"/>
        <end position="110"/>
    </location>
</feature>
<name>A0A3G1KNV4_FORW1</name>
<feature type="region of interest" description="Disordered" evidence="1">
    <location>
        <begin position="209"/>
        <end position="239"/>
    </location>
</feature>
<evidence type="ECO:0000256" key="2">
    <source>
        <dbReference type="SAM" id="Phobius"/>
    </source>
</evidence>
<keyword evidence="4" id="KW-1185">Reference proteome</keyword>
<keyword evidence="2" id="KW-0812">Transmembrane</keyword>
<dbReference type="KEGG" id="fwa:DCMF_04315"/>
<dbReference type="Proteomes" id="UP000323521">
    <property type="component" value="Chromosome"/>
</dbReference>
<gene>
    <name evidence="3" type="ORF">DCMF_04315</name>
</gene>
<dbReference type="EMBL" id="CP017634">
    <property type="protein sequence ID" value="ATW24106.1"/>
    <property type="molecule type" value="Genomic_DNA"/>
</dbReference>
<evidence type="ECO:0000313" key="3">
    <source>
        <dbReference type="EMBL" id="ATW24106.1"/>
    </source>
</evidence>
<reference evidence="3 4" key="1">
    <citation type="submission" date="2016-10" db="EMBL/GenBank/DDBJ databases">
        <title>Complete Genome Sequence of Peptococcaceae strain DCMF.</title>
        <authorList>
            <person name="Edwards R.J."/>
            <person name="Holland S.I."/>
            <person name="Deshpande N.P."/>
            <person name="Wong Y.K."/>
            <person name="Ertan H."/>
            <person name="Manefield M."/>
            <person name="Russell T.L."/>
            <person name="Lee M.J."/>
        </authorList>
    </citation>
    <scope>NUCLEOTIDE SEQUENCE [LARGE SCALE GENOMIC DNA]</scope>
    <source>
        <strain evidence="3 4">DCMF</strain>
    </source>
</reference>
<feature type="compositionally biased region" description="Basic and acidic residues" evidence="1">
    <location>
        <begin position="223"/>
        <end position="239"/>
    </location>
</feature>